<organism evidence="2 3">
    <name type="scientific">Marinomonas spartinae</name>
    <dbReference type="NCBI Taxonomy" id="1792290"/>
    <lineage>
        <taxon>Bacteria</taxon>
        <taxon>Pseudomonadati</taxon>
        <taxon>Pseudomonadota</taxon>
        <taxon>Gammaproteobacteria</taxon>
        <taxon>Oceanospirillales</taxon>
        <taxon>Oceanospirillaceae</taxon>
        <taxon>Marinomonas</taxon>
    </lineage>
</organism>
<dbReference type="EMBL" id="FLOB01000002">
    <property type="protein sequence ID" value="SBS28995.1"/>
    <property type="molecule type" value="Genomic_DNA"/>
</dbReference>
<protein>
    <submittedName>
        <fullName evidence="2">Uncharacterized protein</fullName>
    </submittedName>
</protein>
<evidence type="ECO:0000313" key="2">
    <source>
        <dbReference type="EMBL" id="SBS28995.1"/>
    </source>
</evidence>
<dbReference type="RefSeq" id="WP_067014050.1">
    <property type="nucleotide sequence ID" value="NZ_FLOB01000002.1"/>
</dbReference>
<dbReference type="STRING" id="1792290.MSP8886_01395"/>
<dbReference type="AlphaFoldDB" id="A0A1A8TB30"/>
<evidence type="ECO:0000313" key="3">
    <source>
        <dbReference type="Proteomes" id="UP000092544"/>
    </source>
</evidence>
<gene>
    <name evidence="2" type="ORF">MSP8886_01395</name>
</gene>
<accession>A0A1A8TB30</accession>
<keyword evidence="3" id="KW-1185">Reference proteome</keyword>
<name>A0A1A8TB30_9GAMM</name>
<proteinExistence type="predicted"/>
<feature type="compositionally biased region" description="Polar residues" evidence="1">
    <location>
        <begin position="80"/>
        <end position="92"/>
    </location>
</feature>
<dbReference type="Proteomes" id="UP000092544">
    <property type="component" value="Unassembled WGS sequence"/>
</dbReference>
<reference evidence="2 3" key="1">
    <citation type="submission" date="2016-06" db="EMBL/GenBank/DDBJ databases">
        <authorList>
            <person name="Kjaerup R.B."/>
            <person name="Dalgaard T.S."/>
            <person name="Juul-Madsen H.R."/>
        </authorList>
    </citation>
    <scope>NUCLEOTIDE SEQUENCE [LARGE SCALE GENOMIC DNA]</scope>
    <source>
        <strain evidence="2 3">CECT 8886</strain>
    </source>
</reference>
<sequence length="92" mass="10743">MDLCVEDVAENNEIQQQNYEAAIKELTVHYMEKMKEKQISPILSSPKSAKEFVEIAKKGGAKRILIKQKVREPSEKQPWKYTTSWKDPQQHI</sequence>
<evidence type="ECO:0000256" key="1">
    <source>
        <dbReference type="SAM" id="MobiDB-lite"/>
    </source>
</evidence>
<feature type="region of interest" description="Disordered" evidence="1">
    <location>
        <begin position="72"/>
        <end position="92"/>
    </location>
</feature>